<reference evidence="2" key="2">
    <citation type="journal article" date="2013" name="PLoS Genet.">
        <title>Comparative genome structure, secondary metabolite, and effector coding capacity across Cochliobolus pathogens.</title>
        <authorList>
            <person name="Condon B.J."/>
            <person name="Leng Y."/>
            <person name="Wu D."/>
            <person name="Bushley K.E."/>
            <person name="Ohm R.A."/>
            <person name="Otillar R."/>
            <person name="Martin J."/>
            <person name="Schackwitz W."/>
            <person name="Grimwood J."/>
            <person name="MohdZainudin N."/>
            <person name="Xue C."/>
            <person name="Wang R."/>
            <person name="Manning V.A."/>
            <person name="Dhillon B."/>
            <person name="Tu Z.J."/>
            <person name="Steffenson B.J."/>
            <person name="Salamov A."/>
            <person name="Sun H."/>
            <person name="Lowry S."/>
            <person name="LaButti K."/>
            <person name="Han J."/>
            <person name="Copeland A."/>
            <person name="Lindquist E."/>
            <person name="Barry K."/>
            <person name="Schmutz J."/>
            <person name="Baker S.E."/>
            <person name="Ciuffetti L.M."/>
            <person name="Grigoriev I.V."/>
            <person name="Zhong S."/>
            <person name="Turgeon B.G."/>
        </authorList>
    </citation>
    <scope>NUCLEOTIDE SEQUENCE [LARGE SCALE GENOMIC DNA]</scope>
    <source>
        <strain evidence="2">C5 / ATCC 48332 / race O</strain>
    </source>
</reference>
<evidence type="ECO:0000313" key="2">
    <source>
        <dbReference type="Proteomes" id="UP000016936"/>
    </source>
</evidence>
<dbReference type="EMBL" id="KB445572">
    <property type="protein sequence ID" value="EMD94422.1"/>
    <property type="molecule type" value="Genomic_DNA"/>
</dbReference>
<evidence type="ECO:0000313" key="1">
    <source>
        <dbReference type="EMBL" id="EMD94422.1"/>
    </source>
</evidence>
<organism evidence="1 2">
    <name type="scientific">Cochliobolus heterostrophus (strain C5 / ATCC 48332 / race O)</name>
    <name type="common">Southern corn leaf blight fungus</name>
    <name type="synonym">Bipolaris maydis</name>
    <dbReference type="NCBI Taxonomy" id="701091"/>
    <lineage>
        <taxon>Eukaryota</taxon>
        <taxon>Fungi</taxon>
        <taxon>Dikarya</taxon>
        <taxon>Ascomycota</taxon>
        <taxon>Pezizomycotina</taxon>
        <taxon>Dothideomycetes</taxon>
        <taxon>Pleosporomycetidae</taxon>
        <taxon>Pleosporales</taxon>
        <taxon>Pleosporineae</taxon>
        <taxon>Pleosporaceae</taxon>
        <taxon>Bipolaris</taxon>
    </lineage>
</organism>
<protein>
    <submittedName>
        <fullName evidence="1">Uncharacterized protein</fullName>
    </submittedName>
</protein>
<name>M2V362_COCH5</name>
<reference evidence="1 2" key="1">
    <citation type="journal article" date="2012" name="PLoS Pathog.">
        <title>Diverse lifestyles and strategies of plant pathogenesis encoded in the genomes of eighteen Dothideomycetes fungi.</title>
        <authorList>
            <person name="Ohm R.A."/>
            <person name="Feau N."/>
            <person name="Henrissat B."/>
            <person name="Schoch C.L."/>
            <person name="Horwitz B.A."/>
            <person name="Barry K.W."/>
            <person name="Condon B.J."/>
            <person name="Copeland A.C."/>
            <person name="Dhillon B."/>
            <person name="Glaser F."/>
            <person name="Hesse C.N."/>
            <person name="Kosti I."/>
            <person name="LaButti K."/>
            <person name="Lindquist E.A."/>
            <person name="Lucas S."/>
            <person name="Salamov A.A."/>
            <person name="Bradshaw R.E."/>
            <person name="Ciuffetti L."/>
            <person name="Hamelin R.C."/>
            <person name="Kema G.H.J."/>
            <person name="Lawrence C."/>
            <person name="Scott J.A."/>
            <person name="Spatafora J.W."/>
            <person name="Turgeon B.G."/>
            <person name="de Wit P.J.G.M."/>
            <person name="Zhong S."/>
            <person name="Goodwin S.B."/>
            <person name="Grigoriev I.V."/>
        </authorList>
    </citation>
    <scope>NUCLEOTIDE SEQUENCE [LARGE SCALE GENOMIC DNA]</scope>
    <source>
        <strain evidence="2">C5 / ATCC 48332 / race O</strain>
    </source>
</reference>
<proteinExistence type="predicted"/>
<dbReference type="AlphaFoldDB" id="M2V362"/>
<feature type="non-terminal residue" evidence="1">
    <location>
        <position position="50"/>
    </location>
</feature>
<sequence length="50" mass="5224">MCKAALALLMALLRTINQSSSPFGASLLSAALTPLWLLSSLAPKAWALPN</sequence>
<dbReference type="Proteomes" id="UP000016936">
    <property type="component" value="Unassembled WGS sequence"/>
</dbReference>
<accession>M2V362</accession>
<keyword evidence="2" id="KW-1185">Reference proteome</keyword>
<gene>
    <name evidence="1" type="ORF">COCHEDRAFT_1020360</name>
</gene>
<dbReference type="HOGENOM" id="CLU_3129687_0_0_1"/>